<dbReference type="InterPro" id="IPR050491">
    <property type="entry name" value="AmpC-like"/>
</dbReference>
<feature type="domain" description="Beta-lactamase-related" evidence="3">
    <location>
        <begin position="57"/>
        <end position="394"/>
    </location>
</feature>
<name>A0A9W8N6I9_9PEZI</name>
<accession>A0A9W8N6I9</accession>
<dbReference type="SUPFAM" id="SSF56601">
    <property type="entry name" value="beta-lactamase/transpeptidase-like"/>
    <property type="match status" value="1"/>
</dbReference>
<evidence type="ECO:0000256" key="1">
    <source>
        <dbReference type="ARBA" id="ARBA00038215"/>
    </source>
</evidence>
<dbReference type="Proteomes" id="UP001148614">
    <property type="component" value="Unassembled WGS sequence"/>
</dbReference>
<comment type="caution">
    <text evidence="4">The sequence shown here is derived from an EMBL/GenBank/DDBJ whole genome shotgun (WGS) entry which is preliminary data.</text>
</comment>
<organism evidence="4 5">
    <name type="scientific">Xylaria arbuscula</name>
    <dbReference type="NCBI Taxonomy" id="114810"/>
    <lineage>
        <taxon>Eukaryota</taxon>
        <taxon>Fungi</taxon>
        <taxon>Dikarya</taxon>
        <taxon>Ascomycota</taxon>
        <taxon>Pezizomycotina</taxon>
        <taxon>Sordariomycetes</taxon>
        <taxon>Xylariomycetidae</taxon>
        <taxon>Xylariales</taxon>
        <taxon>Xylariaceae</taxon>
        <taxon>Xylaria</taxon>
    </lineage>
</organism>
<dbReference type="Pfam" id="PF00144">
    <property type="entry name" value="Beta-lactamase"/>
    <property type="match status" value="1"/>
</dbReference>
<dbReference type="AlphaFoldDB" id="A0A9W8N6I9"/>
<evidence type="ECO:0000313" key="5">
    <source>
        <dbReference type="Proteomes" id="UP001148614"/>
    </source>
</evidence>
<dbReference type="OrthoDB" id="5946976at2759"/>
<comment type="similarity">
    <text evidence="1">Belongs to the peptidase S12 family.</text>
</comment>
<dbReference type="PANTHER" id="PTHR46825:SF14">
    <property type="entry name" value="BETA-LACTAMASE-RELATED DOMAIN-CONTAINING PROTEIN"/>
    <property type="match status" value="1"/>
</dbReference>
<gene>
    <name evidence="4" type="ORF">NPX13_g9534</name>
</gene>
<dbReference type="EMBL" id="JANPWZ010002375">
    <property type="protein sequence ID" value="KAJ3559415.1"/>
    <property type="molecule type" value="Genomic_DNA"/>
</dbReference>
<reference evidence="4" key="1">
    <citation type="submission" date="2022-07" db="EMBL/GenBank/DDBJ databases">
        <title>Genome Sequence of Xylaria arbuscula.</title>
        <authorList>
            <person name="Buettner E."/>
        </authorList>
    </citation>
    <scope>NUCLEOTIDE SEQUENCE</scope>
    <source>
        <strain evidence="4">VT107</strain>
    </source>
</reference>
<evidence type="ECO:0000256" key="2">
    <source>
        <dbReference type="SAM" id="MobiDB-lite"/>
    </source>
</evidence>
<dbReference type="Gene3D" id="3.40.710.10">
    <property type="entry name" value="DD-peptidase/beta-lactamase superfamily"/>
    <property type="match status" value="1"/>
</dbReference>
<dbReference type="InterPro" id="IPR012338">
    <property type="entry name" value="Beta-lactam/transpept-like"/>
</dbReference>
<dbReference type="PANTHER" id="PTHR46825">
    <property type="entry name" value="D-ALANYL-D-ALANINE-CARBOXYPEPTIDASE/ENDOPEPTIDASE AMPH"/>
    <property type="match status" value="1"/>
</dbReference>
<dbReference type="InterPro" id="IPR001466">
    <property type="entry name" value="Beta-lactam-related"/>
</dbReference>
<feature type="region of interest" description="Disordered" evidence="2">
    <location>
        <begin position="1"/>
        <end position="21"/>
    </location>
</feature>
<protein>
    <recommendedName>
        <fullName evidence="3">Beta-lactamase-related domain-containing protein</fullName>
    </recommendedName>
</protein>
<proteinExistence type="inferred from homology"/>
<evidence type="ECO:0000313" key="4">
    <source>
        <dbReference type="EMBL" id="KAJ3559415.1"/>
    </source>
</evidence>
<keyword evidence="5" id="KW-1185">Reference proteome</keyword>
<sequence length="398" mass="43592">MASSSNMPPRGGTMHRAGPPVNWADDWTVAEEELEDVSLPARLERLKPRLQRILDLTKTPGCSIGVFHQGENVWKANFGLRDQALGLPVQSGTVFPLHELTKAITAAAFASLVTDGMVTWETPVKTILPELLDDRVTPLELLSMRSGCSPANSLGWQGPTMLLRKEDTVALWNALPRDNMRPFMYNSWGYGLVALLIEELTGQRLSQVFKDRIFDPLQLSNTKIKDSFYGPNNAVPYMDAYELPSAGVREGCFLEGACGIVSTIDDMLCLYRAYLAALSHQFASGSTTTPGNPFTYCQTIFRGHSPLYPPDPDFDDLLMEQAYGCGWVRSQLPGRLGAIGMNATHIRMPKLLENGVPRLCLYHQGARPGSVANIALFPHTQTVVAAVANSAHMGDAAD</sequence>
<evidence type="ECO:0000259" key="3">
    <source>
        <dbReference type="Pfam" id="PF00144"/>
    </source>
</evidence>